<name>A0A1B6DDB9_9HEMI</name>
<dbReference type="InterPro" id="IPR036236">
    <property type="entry name" value="Znf_C2H2_sf"/>
</dbReference>
<keyword evidence="1" id="KW-0863">Zinc-finger</keyword>
<evidence type="ECO:0000313" key="3">
    <source>
        <dbReference type="EMBL" id="JAS23684.1"/>
    </source>
</evidence>
<feature type="non-terminal residue" evidence="3">
    <location>
        <position position="1"/>
    </location>
</feature>
<reference evidence="3" key="1">
    <citation type="submission" date="2015-12" db="EMBL/GenBank/DDBJ databases">
        <title>De novo transcriptome assembly of four potential Pierce s Disease insect vectors from Arizona vineyards.</title>
        <authorList>
            <person name="Tassone E.E."/>
        </authorList>
    </citation>
    <scope>NUCLEOTIDE SEQUENCE</scope>
</reference>
<dbReference type="InterPro" id="IPR013087">
    <property type="entry name" value="Znf_C2H2_type"/>
</dbReference>
<dbReference type="GO" id="GO:0008270">
    <property type="term" value="F:zinc ion binding"/>
    <property type="evidence" value="ECO:0007669"/>
    <property type="project" value="UniProtKB-KW"/>
</dbReference>
<feature type="domain" description="C2H2-type" evidence="2">
    <location>
        <begin position="54"/>
        <end position="81"/>
    </location>
</feature>
<keyword evidence="1" id="KW-0479">Metal-binding</keyword>
<evidence type="ECO:0000259" key="2">
    <source>
        <dbReference type="PROSITE" id="PS50157"/>
    </source>
</evidence>
<evidence type="ECO:0000256" key="1">
    <source>
        <dbReference type="PROSITE-ProRule" id="PRU00042"/>
    </source>
</evidence>
<dbReference type="SMART" id="SM00355">
    <property type="entry name" value="ZnF_C2H2"/>
    <property type="match status" value="2"/>
</dbReference>
<dbReference type="Pfam" id="PF00096">
    <property type="entry name" value="zf-C2H2"/>
    <property type="match status" value="1"/>
</dbReference>
<gene>
    <name evidence="3" type="ORF">g.4982</name>
</gene>
<dbReference type="Gene3D" id="3.30.160.60">
    <property type="entry name" value="Classic Zinc Finger"/>
    <property type="match status" value="1"/>
</dbReference>
<accession>A0A1B6DDB9</accession>
<proteinExistence type="predicted"/>
<sequence>AAQDAVGAHRDSQDLVLQAALSTFHESNKTQTINTNIRFEEHSFLHTTKKPSAFSCPKCERKYKYKRDLTRHEREECGKEPMFPCQFCSYRARQKRNLKTHIILKHKDFICQA</sequence>
<dbReference type="PROSITE" id="PS50157">
    <property type="entry name" value="ZINC_FINGER_C2H2_2"/>
    <property type="match status" value="1"/>
</dbReference>
<organism evidence="3">
    <name type="scientific">Clastoptera arizonana</name>
    <name type="common">Arizona spittle bug</name>
    <dbReference type="NCBI Taxonomy" id="38151"/>
    <lineage>
        <taxon>Eukaryota</taxon>
        <taxon>Metazoa</taxon>
        <taxon>Ecdysozoa</taxon>
        <taxon>Arthropoda</taxon>
        <taxon>Hexapoda</taxon>
        <taxon>Insecta</taxon>
        <taxon>Pterygota</taxon>
        <taxon>Neoptera</taxon>
        <taxon>Paraneoptera</taxon>
        <taxon>Hemiptera</taxon>
        <taxon>Auchenorrhyncha</taxon>
        <taxon>Cercopoidea</taxon>
        <taxon>Clastopteridae</taxon>
        <taxon>Clastoptera</taxon>
    </lineage>
</organism>
<protein>
    <recommendedName>
        <fullName evidence="2">C2H2-type domain-containing protein</fullName>
    </recommendedName>
</protein>
<dbReference type="AlphaFoldDB" id="A0A1B6DDB9"/>
<dbReference type="EMBL" id="GEDC01013614">
    <property type="protein sequence ID" value="JAS23684.1"/>
    <property type="molecule type" value="Transcribed_RNA"/>
</dbReference>
<dbReference type="SUPFAM" id="SSF57667">
    <property type="entry name" value="beta-beta-alpha zinc fingers"/>
    <property type="match status" value="2"/>
</dbReference>
<keyword evidence="1" id="KW-0862">Zinc</keyword>